<feature type="domain" description="Dynein heavy chain tail" evidence="2">
    <location>
        <begin position="250"/>
        <end position="444"/>
    </location>
</feature>
<name>A0A8J2HD79_COTCN</name>
<dbReference type="GO" id="GO:0005858">
    <property type="term" value="C:axonemal dynein complex"/>
    <property type="evidence" value="ECO:0007669"/>
    <property type="project" value="TreeGrafter"/>
</dbReference>
<organism evidence="3 4">
    <name type="scientific">Cotesia congregata</name>
    <name type="common">Parasitoid wasp</name>
    <name type="synonym">Apanteles congregatus</name>
    <dbReference type="NCBI Taxonomy" id="51543"/>
    <lineage>
        <taxon>Eukaryota</taxon>
        <taxon>Metazoa</taxon>
        <taxon>Ecdysozoa</taxon>
        <taxon>Arthropoda</taxon>
        <taxon>Hexapoda</taxon>
        <taxon>Insecta</taxon>
        <taxon>Pterygota</taxon>
        <taxon>Neoptera</taxon>
        <taxon>Endopterygota</taxon>
        <taxon>Hymenoptera</taxon>
        <taxon>Apocrita</taxon>
        <taxon>Ichneumonoidea</taxon>
        <taxon>Braconidae</taxon>
        <taxon>Microgastrinae</taxon>
        <taxon>Cotesia</taxon>
    </lineage>
</organism>
<evidence type="ECO:0000313" key="3">
    <source>
        <dbReference type="EMBL" id="CAG5093974.1"/>
    </source>
</evidence>
<dbReference type="OrthoDB" id="10251809at2759"/>
<dbReference type="AlphaFoldDB" id="A0A8J2HD79"/>
<dbReference type="PANTHER" id="PTHR46532">
    <property type="entry name" value="MALE FERTILITY FACTOR KL5"/>
    <property type="match status" value="1"/>
</dbReference>
<dbReference type="GO" id="GO:0007018">
    <property type="term" value="P:microtubule-based movement"/>
    <property type="evidence" value="ECO:0007669"/>
    <property type="project" value="InterPro"/>
</dbReference>
<dbReference type="InterPro" id="IPR026983">
    <property type="entry name" value="DHC"/>
</dbReference>
<protein>
    <submittedName>
        <fullName evidence="3">Axonemal (Homo sapiens)</fullName>
    </submittedName>
</protein>
<feature type="region of interest" description="Disordered" evidence="1">
    <location>
        <begin position="25"/>
        <end position="55"/>
    </location>
</feature>
<reference evidence="3" key="1">
    <citation type="submission" date="2021-04" db="EMBL/GenBank/DDBJ databases">
        <authorList>
            <person name="Chebbi M.A.C M."/>
        </authorList>
    </citation>
    <scope>NUCLEOTIDE SEQUENCE</scope>
</reference>
<accession>A0A8J2HD79</accession>
<dbReference type="Pfam" id="PF08385">
    <property type="entry name" value="DHC_N1"/>
    <property type="match status" value="1"/>
</dbReference>
<dbReference type="GO" id="GO:0045505">
    <property type="term" value="F:dynein intermediate chain binding"/>
    <property type="evidence" value="ECO:0007669"/>
    <property type="project" value="InterPro"/>
</dbReference>
<dbReference type="PANTHER" id="PTHR46532:SF11">
    <property type="entry name" value="DYNEIN AXONEMAL HEAVY CHAIN 12"/>
    <property type="match status" value="1"/>
</dbReference>
<gene>
    <name evidence="3" type="ORF">HICCMSTLAB_LOCUS7300</name>
</gene>
<comment type="caution">
    <text evidence="3">The sequence shown here is derived from an EMBL/GenBank/DDBJ whole genome shotgun (WGS) entry which is preliminary data.</text>
</comment>
<evidence type="ECO:0000259" key="2">
    <source>
        <dbReference type="Pfam" id="PF08385"/>
    </source>
</evidence>
<proteinExistence type="predicted"/>
<dbReference type="Proteomes" id="UP000786811">
    <property type="component" value="Unassembled WGS sequence"/>
</dbReference>
<dbReference type="EMBL" id="CAJNRD030001120">
    <property type="protein sequence ID" value="CAG5093974.1"/>
    <property type="molecule type" value="Genomic_DNA"/>
</dbReference>
<sequence length="451" mass="53208">MSGRRGEVNDSKKIKRVDKTPPVINYREYLDMDTDEEEFGRQETPEPDEELPAEPEKPVFTDQELDTLVQYVKNLTMTFHEEITLPQESTNLIHEYFCNPSYTILTIFYQDSQWKVTLDFPKYPQNGLTYFFRSPWQVYTPDNFMSTVKFGSFNYFENSLLKFFQNIYAPVAFSHDRWPAVKKDEIFSNLNRLISYLNDLTYHPMGLSILYIPREGIDCKISSSSKQIDTREDYKSVEFLLIAEEKNGLIERLERVAQYWIKQIREVLSGSNIPVRPACRTIKEEINFWNYRFESLECLHNQLTNKCITNIIDTLKTNKSASIEEFPVLITKIEKSLVEIISNIKYLNLFVDYCCDFDIPGEIEDYTTKILYLIRFVATESQFYNTTDKIEILCRALGTQIMNQSKKYIDLTIILDEDPLAGKQMLENSIFCCRHFEEIFNQVCDFYLIFF</sequence>
<dbReference type="GO" id="GO:0051959">
    <property type="term" value="F:dynein light intermediate chain binding"/>
    <property type="evidence" value="ECO:0007669"/>
    <property type="project" value="InterPro"/>
</dbReference>
<keyword evidence="4" id="KW-1185">Reference proteome</keyword>
<evidence type="ECO:0000256" key="1">
    <source>
        <dbReference type="SAM" id="MobiDB-lite"/>
    </source>
</evidence>
<dbReference type="InterPro" id="IPR013594">
    <property type="entry name" value="Dynein_heavy_tail"/>
</dbReference>
<evidence type="ECO:0000313" key="4">
    <source>
        <dbReference type="Proteomes" id="UP000786811"/>
    </source>
</evidence>